<feature type="transmembrane region" description="Helical" evidence="1">
    <location>
        <begin position="244"/>
        <end position="262"/>
    </location>
</feature>
<reference evidence="2 3" key="1">
    <citation type="journal article" date="2019" name="Mol. Biol. Evol.">
        <title>Blast fungal genomes show frequent chromosomal changes, gene gains and losses, and effector gene turnover.</title>
        <authorList>
            <person name="Gomez Luciano L.B."/>
            <person name="Jason Tsai I."/>
            <person name="Chuma I."/>
            <person name="Tosa Y."/>
            <person name="Chen Y.H."/>
            <person name="Li J.Y."/>
            <person name="Li M.Y."/>
            <person name="Jade Lu M.Y."/>
            <person name="Nakayashiki H."/>
            <person name="Li W.H."/>
        </authorList>
    </citation>
    <scope>NUCLEOTIDE SEQUENCE [LARGE SCALE GENOMIC DNA]</scope>
    <source>
        <strain evidence="2 3">NI907</strain>
    </source>
</reference>
<sequence>MPRPLVPRIHAFEIDDQPWFPSFLRQRVQTVLRLTWEANIPILQSSSPAERVARLLGEHLDPIDDYGFIDFCAGAGGPTPAIEKYVNANRDPSEPGIPFIMTDIYPHVGSWERDAARSPNISFVTKPVDATAAPDFLLDRFRGSKESSSSTGGDGIVSYAEMASMKKSDHVIKPRKIFRLFNLAFHHFDDPLAKSILADTVKTSDAFGIFELQHRTFSSFMMLNILYLSIFIVAPFYALMNLDLVAFVFTWFLPIIPVVVTFDGYMSSLRTRTPDEVEALLRSCGAGNAEDWEVKGGTERHFWPFGYLEWIICTKKSSAS</sequence>
<dbReference type="OrthoDB" id="2101715at2759"/>
<dbReference type="KEGG" id="pgri:PgNI_08900"/>
<evidence type="ECO:0000313" key="3">
    <source>
        <dbReference type="RefSeq" id="XP_030978497.1"/>
    </source>
</evidence>
<organism evidence="2 3">
    <name type="scientific">Pyricularia grisea</name>
    <name type="common">Crabgrass-specific blast fungus</name>
    <name type="synonym">Magnaporthe grisea</name>
    <dbReference type="NCBI Taxonomy" id="148305"/>
    <lineage>
        <taxon>Eukaryota</taxon>
        <taxon>Fungi</taxon>
        <taxon>Dikarya</taxon>
        <taxon>Ascomycota</taxon>
        <taxon>Pezizomycotina</taxon>
        <taxon>Sordariomycetes</taxon>
        <taxon>Sordariomycetidae</taxon>
        <taxon>Magnaporthales</taxon>
        <taxon>Pyriculariaceae</taxon>
        <taxon>Pyricularia</taxon>
    </lineage>
</organism>
<accession>A0A6P8AUB3</accession>
<dbReference type="AlphaFoldDB" id="A0A6P8AUB3"/>
<protein>
    <submittedName>
        <fullName evidence="3">Uncharacterized protein</fullName>
    </submittedName>
</protein>
<proteinExistence type="predicted"/>
<reference evidence="3" key="2">
    <citation type="submission" date="2019-10" db="EMBL/GenBank/DDBJ databases">
        <authorList>
            <consortium name="NCBI Genome Project"/>
        </authorList>
    </citation>
    <scope>NUCLEOTIDE SEQUENCE</scope>
    <source>
        <strain evidence="3">NI907</strain>
    </source>
</reference>
<gene>
    <name evidence="3" type="ORF">PgNI_08900</name>
</gene>
<evidence type="ECO:0000313" key="2">
    <source>
        <dbReference type="Proteomes" id="UP000515153"/>
    </source>
</evidence>
<keyword evidence="1" id="KW-0812">Transmembrane</keyword>
<keyword evidence="2" id="KW-1185">Reference proteome</keyword>
<dbReference type="Proteomes" id="UP000515153">
    <property type="component" value="Chromosome V"/>
</dbReference>
<dbReference type="GeneID" id="41963798"/>
<dbReference type="RefSeq" id="XP_030978497.1">
    <property type="nucleotide sequence ID" value="XM_031128890.1"/>
</dbReference>
<keyword evidence="1" id="KW-0472">Membrane</keyword>
<evidence type="ECO:0000256" key="1">
    <source>
        <dbReference type="SAM" id="Phobius"/>
    </source>
</evidence>
<name>A0A6P8AUB3_PYRGI</name>
<reference evidence="3" key="3">
    <citation type="submission" date="2025-08" db="UniProtKB">
        <authorList>
            <consortium name="RefSeq"/>
        </authorList>
    </citation>
    <scope>IDENTIFICATION</scope>
    <source>
        <strain evidence="3">NI907</strain>
    </source>
</reference>
<feature type="transmembrane region" description="Helical" evidence="1">
    <location>
        <begin position="220"/>
        <end position="238"/>
    </location>
</feature>
<keyword evidence="1" id="KW-1133">Transmembrane helix</keyword>